<dbReference type="Pfam" id="PF09420">
    <property type="entry name" value="Nop16"/>
    <property type="match status" value="1"/>
</dbReference>
<dbReference type="GO" id="GO:0042273">
    <property type="term" value="P:ribosomal large subunit biogenesis"/>
    <property type="evidence" value="ECO:0007669"/>
    <property type="project" value="TreeGrafter"/>
</dbReference>
<evidence type="ECO:0000313" key="5">
    <source>
        <dbReference type="EnsemblPlants" id="EMT01506"/>
    </source>
</evidence>
<dbReference type="GO" id="GO:0005730">
    <property type="term" value="C:nucleolus"/>
    <property type="evidence" value="ECO:0007669"/>
    <property type="project" value="UniProtKB-SubCell"/>
</dbReference>
<dbReference type="AlphaFoldDB" id="R7W403"/>
<dbReference type="InterPro" id="IPR019002">
    <property type="entry name" value="Ribosome_biogenesis_Nop16"/>
</dbReference>
<evidence type="ECO:0000256" key="2">
    <source>
        <dbReference type="ARBA" id="ARBA00008479"/>
    </source>
</evidence>
<keyword evidence="4" id="KW-0539">Nucleus</keyword>
<protein>
    <recommendedName>
        <fullName evidence="3">Nucleolar protein 16</fullName>
    </recommendedName>
</protein>
<evidence type="ECO:0000256" key="3">
    <source>
        <dbReference type="ARBA" id="ARBA00015522"/>
    </source>
</evidence>
<sequence>MGGSRRKFKRTRTKVRVGLPRKKPREFKPAFDLPEALAAAAAAEAGGHVPSWDAEGSVVKNYSAFGVVANPNLLGAHSRGTRGLVQSASLQAPDVDALRAPVDEFGPVDTGSDLECDGHVANLVILMGILGAVLITFGECANLVDQLAWHNAICQPRNLSRKMQGITAVNSLLWLAIQTLLLKFRKQRKLSSNLVLGPLINTFSQFIYSITYIEDNLKSALGKKRRDGKSAPLEPLTKIQRLCIGRLIEKYGDNYKAMFMDTKLNSMQHSVGTLKKLCERYHVGGKTILYPM</sequence>
<name>R7W403_AEGTA</name>
<comment type="subcellular location">
    <subcellularLocation>
        <location evidence="1">Nucleus</location>
        <location evidence="1">Nucleolus</location>
    </subcellularLocation>
</comment>
<comment type="similarity">
    <text evidence="2">Belongs to the NOP16 family.</text>
</comment>
<accession>R7W403</accession>
<reference evidence="5" key="1">
    <citation type="submission" date="2015-06" db="UniProtKB">
        <authorList>
            <consortium name="EnsemblPlants"/>
        </authorList>
    </citation>
    <scope>IDENTIFICATION</scope>
</reference>
<dbReference type="PANTHER" id="PTHR13243">
    <property type="entry name" value="HSPC111 PROTEIN-RELATED"/>
    <property type="match status" value="1"/>
</dbReference>
<evidence type="ECO:0000256" key="4">
    <source>
        <dbReference type="ARBA" id="ARBA00023242"/>
    </source>
</evidence>
<proteinExistence type="inferred from homology"/>
<evidence type="ECO:0000256" key="1">
    <source>
        <dbReference type="ARBA" id="ARBA00004604"/>
    </source>
</evidence>
<organism evidence="5">
    <name type="scientific">Aegilops tauschii</name>
    <name type="common">Tausch's goatgrass</name>
    <name type="synonym">Aegilops squarrosa</name>
    <dbReference type="NCBI Taxonomy" id="37682"/>
    <lineage>
        <taxon>Eukaryota</taxon>
        <taxon>Viridiplantae</taxon>
        <taxon>Streptophyta</taxon>
        <taxon>Embryophyta</taxon>
        <taxon>Tracheophyta</taxon>
        <taxon>Spermatophyta</taxon>
        <taxon>Magnoliopsida</taxon>
        <taxon>Liliopsida</taxon>
        <taxon>Poales</taxon>
        <taxon>Poaceae</taxon>
        <taxon>BOP clade</taxon>
        <taxon>Pooideae</taxon>
        <taxon>Triticodae</taxon>
        <taxon>Triticeae</taxon>
        <taxon>Triticinae</taxon>
        <taxon>Aegilops</taxon>
    </lineage>
</organism>
<dbReference type="EnsemblPlants" id="EMT01506">
    <property type="protein sequence ID" value="EMT01506"/>
    <property type="gene ID" value="F775_32806"/>
</dbReference>
<dbReference type="PANTHER" id="PTHR13243:SF1">
    <property type="entry name" value="NUCLEOLAR PROTEIN 16"/>
    <property type="match status" value="1"/>
</dbReference>